<dbReference type="GO" id="GO:0003924">
    <property type="term" value="F:GTPase activity"/>
    <property type="evidence" value="ECO:0007669"/>
    <property type="project" value="InterPro"/>
</dbReference>
<evidence type="ECO:0000256" key="1">
    <source>
        <dbReference type="ARBA" id="ARBA00004342"/>
    </source>
</evidence>
<comment type="subcellular location">
    <subcellularLocation>
        <location evidence="1">Cell membrane</location>
        <topology evidence="1">Lipid-anchor</topology>
        <orientation evidence="1">Cytoplasmic side</orientation>
    </subcellularLocation>
</comment>
<evidence type="ECO:0000256" key="8">
    <source>
        <dbReference type="ARBA" id="ARBA00023136"/>
    </source>
</evidence>
<evidence type="ECO:0000256" key="7">
    <source>
        <dbReference type="ARBA" id="ARBA00023134"/>
    </source>
</evidence>
<dbReference type="GO" id="GO:0005525">
    <property type="term" value="F:GTP binding"/>
    <property type="evidence" value="ECO:0007669"/>
    <property type="project" value="UniProtKB-KW"/>
</dbReference>
<keyword evidence="5" id="KW-0378">Hydrolase</keyword>
<keyword evidence="6" id="KW-0460">Magnesium</keyword>
<evidence type="ECO:0000313" key="15">
    <source>
        <dbReference type="Proteomes" id="UP000321518"/>
    </source>
</evidence>
<keyword evidence="10" id="KW-0636">Prenylation</keyword>
<keyword evidence="2" id="KW-0488">Methylation</keyword>
<gene>
    <name evidence="14" type="ORF">Rt10032_c02g1195</name>
</gene>
<keyword evidence="4" id="KW-0547">Nucleotide-binding</keyword>
<dbReference type="InterPro" id="IPR001806">
    <property type="entry name" value="Small_GTPase"/>
</dbReference>
<evidence type="ECO:0000256" key="9">
    <source>
        <dbReference type="ARBA" id="ARBA00023288"/>
    </source>
</evidence>
<dbReference type="Proteomes" id="UP000321518">
    <property type="component" value="Unassembled WGS sequence"/>
</dbReference>
<keyword evidence="3" id="KW-0479">Metal-binding</keyword>
<dbReference type="PROSITE" id="PS51419">
    <property type="entry name" value="RAB"/>
    <property type="match status" value="1"/>
</dbReference>
<accession>A0A511K9Y9</accession>
<feature type="region of interest" description="Disordered" evidence="13">
    <location>
        <begin position="758"/>
        <end position="784"/>
    </location>
</feature>
<evidence type="ECO:0000256" key="6">
    <source>
        <dbReference type="ARBA" id="ARBA00022842"/>
    </source>
</evidence>
<comment type="catalytic activity">
    <reaction evidence="12">
        <text>GTP + H2O = GDP + phosphate + H(+)</text>
        <dbReference type="Rhea" id="RHEA:19669"/>
        <dbReference type="ChEBI" id="CHEBI:15377"/>
        <dbReference type="ChEBI" id="CHEBI:15378"/>
        <dbReference type="ChEBI" id="CHEBI:37565"/>
        <dbReference type="ChEBI" id="CHEBI:43474"/>
        <dbReference type="ChEBI" id="CHEBI:58189"/>
    </reaction>
    <physiologicalReaction direction="left-to-right" evidence="12">
        <dbReference type="Rhea" id="RHEA:19670"/>
    </physiologicalReaction>
</comment>
<dbReference type="PRINTS" id="PR00449">
    <property type="entry name" value="RASTRNSFRMNG"/>
</dbReference>
<keyword evidence="9" id="KW-0449">Lipoprotein</keyword>
<comment type="similarity">
    <text evidence="11">Belongs to the small GTPase superfamily. Rheb family.</text>
</comment>
<comment type="caution">
    <text evidence="14">The sequence shown here is derived from an EMBL/GenBank/DDBJ whole genome shotgun (WGS) entry which is preliminary data.</text>
</comment>
<evidence type="ECO:0000256" key="13">
    <source>
        <dbReference type="SAM" id="MobiDB-lite"/>
    </source>
</evidence>
<dbReference type="Pfam" id="PF00071">
    <property type="entry name" value="Ras"/>
    <property type="match status" value="1"/>
</dbReference>
<dbReference type="GO" id="GO:0007165">
    <property type="term" value="P:signal transduction"/>
    <property type="evidence" value="ECO:0007669"/>
    <property type="project" value="InterPro"/>
</dbReference>
<dbReference type="PROSITE" id="PS51420">
    <property type="entry name" value="RHO"/>
    <property type="match status" value="1"/>
</dbReference>
<dbReference type="OrthoDB" id="4454541at2759"/>
<dbReference type="SMART" id="SM00175">
    <property type="entry name" value="RAB"/>
    <property type="match status" value="1"/>
</dbReference>
<organism evidence="14 15">
    <name type="scientific">Rhodotorula toruloides</name>
    <name type="common">Yeast</name>
    <name type="synonym">Rhodosporidium toruloides</name>
    <dbReference type="NCBI Taxonomy" id="5286"/>
    <lineage>
        <taxon>Eukaryota</taxon>
        <taxon>Fungi</taxon>
        <taxon>Dikarya</taxon>
        <taxon>Basidiomycota</taxon>
        <taxon>Pucciniomycotina</taxon>
        <taxon>Microbotryomycetes</taxon>
        <taxon>Sporidiobolales</taxon>
        <taxon>Sporidiobolaceae</taxon>
        <taxon>Rhodotorula</taxon>
    </lineage>
</organism>
<dbReference type="InterPro" id="IPR020849">
    <property type="entry name" value="Small_GTPase_Ras-type"/>
</dbReference>
<dbReference type="EMBL" id="BJWK01000002">
    <property type="protein sequence ID" value="GEM07178.1"/>
    <property type="molecule type" value="Genomic_DNA"/>
</dbReference>
<dbReference type="GO" id="GO:0046872">
    <property type="term" value="F:metal ion binding"/>
    <property type="evidence" value="ECO:0007669"/>
    <property type="project" value="UniProtKB-KW"/>
</dbReference>
<keyword evidence="7" id="KW-0342">GTP-binding</keyword>
<dbReference type="CDD" id="cd04137">
    <property type="entry name" value="RheB"/>
    <property type="match status" value="1"/>
</dbReference>
<evidence type="ECO:0000313" key="14">
    <source>
        <dbReference type="EMBL" id="GEM07178.1"/>
    </source>
</evidence>
<dbReference type="SUPFAM" id="SSF52540">
    <property type="entry name" value="P-loop containing nucleoside triphosphate hydrolases"/>
    <property type="match status" value="1"/>
</dbReference>
<evidence type="ECO:0000256" key="2">
    <source>
        <dbReference type="ARBA" id="ARBA00022481"/>
    </source>
</evidence>
<reference evidence="14 15" key="1">
    <citation type="submission" date="2019-07" db="EMBL/GenBank/DDBJ databases">
        <title>Rhodotorula toruloides NBRC10032 genome sequencing.</title>
        <authorList>
            <person name="Shida Y."/>
            <person name="Takaku H."/>
            <person name="Ogasawara W."/>
            <person name="Mori K."/>
        </authorList>
    </citation>
    <scope>NUCLEOTIDE SEQUENCE [LARGE SCALE GENOMIC DNA]</scope>
    <source>
        <strain evidence="14 15">NBRC10032</strain>
    </source>
</reference>
<dbReference type="AlphaFoldDB" id="A0A511K9Y9"/>
<proteinExistence type="inferred from homology"/>
<evidence type="ECO:0000256" key="5">
    <source>
        <dbReference type="ARBA" id="ARBA00022801"/>
    </source>
</evidence>
<dbReference type="InterPro" id="IPR005225">
    <property type="entry name" value="Small_GTP-bd"/>
</dbReference>
<dbReference type="SMART" id="SM00174">
    <property type="entry name" value="RHO"/>
    <property type="match status" value="1"/>
</dbReference>
<evidence type="ECO:0000256" key="4">
    <source>
        <dbReference type="ARBA" id="ARBA00022741"/>
    </source>
</evidence>
<dbReference type="InterPro" id="IPR027417">
    <property type="entry name" value="P-loop_NTPase"/>
</dbReference>
<feature type="region of interest" description="Disordered" evidence="13">
    <location>
        <begin position="289"/>
        <end position="314"/>
    </location>
</feature>
<dbReference type="SMART" id="SM00173">
    <property type="entry name" value="RAS"/>
    <property type="match status" value="1"/>
</dbReference>
<dbReference type="PROSITE" id="PS51421">
    <property type="entry name" value="RAS"/>
    <property type="match status" value="1"/>
</dbReference>
<dbReference type="NCBIfam" id="TIGR00231">
    <property type="entry name" value="small_GTP"/>
    <property type="match status" value="1"/>
</dbReference>
<dbReference type="Gene3D" id="3.40.50.300">
    <property type="entry name" value="P-loop containing nucleotide triphosphate hydrolases"/>
    <property type="match status" value="1"/>
</dbReference>
<keyword evidence="8" id="KW-0472">Membrane</keyword>
<dbReference type="FunFam" id="3.40.50.300:FF:000273">
    <property type="entry name" value="GTP-binding protein Rheb homolog"/>
    <property type="match status" value="1"/>
</dbReference>
<sequence length="885" mass="95992">MSSLTPSGKVIGPKQRKVALLGSRSVGKSSLTVQFVDQHFVDSYYPTIENTFQKLVKHKGQEYQLDIIDTAGQDEFSILSSRHAVGLHGWILVYSVSSRSSFEMCSIIREKILNYTGRESVPMVLVGNKSDLAVQRQVTKEEGAALAASWGSTAFLETSARTGENVQRVFEQIVVQIEAELNPAPAPAQKGGCALILLNLERGKGALFDPAPSAGTTGLCRWPRHFHSAAVPTRATAGKHGRRSAALYRFAGPVSASHSGQGMLESRLARLEAELDFIRSATRSHTARLDRLEDGSVGNSSSAGESSRSRTYQHVKKERQEFETFAREAFELFWEMYAPLAPYIVPTTDTFEAVHDRSPLLMHAIVAVASRHSLEKHLVDFNRSEALRLMRDTLYSDKPVTIDDLKGMLVWNAWLGKGAPPGHTVTLALQLDLPRALDRLLASISQPQAEAAREFEELMPGVRVWLTLYAADLWLSFAMARRSLVTIDLSITSSRLLLHFGALRPVDARLIAQSELVTILGVVQESFLKTQRQSVEQTVHVVQQANAHLEQWITTWMAWTRGQEEETGNFVLSSFSVMLQAARFYANTFGLRDITSSDQLLPIHMPCLRTALDAAVRIQGKYFSIHRAHKIAHSAEMTLIVLSSSALFLLKMIKLAPTAFSPVPSPSYPSFAALSARSFGTMAAHLSPADPLQSASSPDTAASPLLVATPSIAQAVDAARHSAALLACAPVKQRSYAQAVQMALQKLELDLSPSLPPITTSPGFGVQAGGDRKRRRLAEDNTGTRARMSSLDETVAGGANLASPLWAPASTSEAQLPPAGDAAAMMWGLGGSEDSFAAGGALRDGDAAASEKDLDELTISSLIGTDSFWTWTSSLPGESIQALVS</sequence>
<evidence type="ECO:0000256" key="3">
    <source>
        <dbReference type="ARBA" id="ARBA00022723"/>
    </source>
</evidence>
<protein>
    <submittedName>
        <fullName evidence="14">Zn(2)-C6 transcription factor</fullName>
    </submittedName>
</protein>
<feature type="compositionally biased region" description="Low complexity" evidence="13">
    <location>
        <begin position="295"/>
        <end position="306"/>
    </location>
</feature>
<evidence type="ECO:0000256" key="10">
    <source>
        <dbReference type="ARBA" id="ARBA00023289"/>
    </source>
</evidence>
<evidence type="ECO:0000256" key="12">
    <source>
        <dbReference type="ARBA" id="ARBA00049117"/>
    </source>
</evidence>
<dbReference type="PANTHER" id="PTHR24070">
    <property type="entry name" value="RAS, DI-RAS, AND RHEB FAMILY MEMBERS OF SMALL GTPASE SUPERFAMILY"/>
    <property type="match status" value="1"/>
</dbReference>
<dbReference type="GO" id="GO:0005886">
    <property type="term" value="C:plasma membrane"/>
    <property type="evidence" value="ECO:0007669"/>
    <property type="project" value="UniProtKB-SubCell"/>
</dbReference>
<name>A0A511K9Y9_RHOTO</name>
<dbReference type="CDD" id="cd12148">
    <property type="entry name" value="fungal_TF_MHR"/>
    <property type="match status" value="1"/>
</dbReference>
<evidence type="ECO:0000256" key="11">
    <source>
        <dbReference type="ARBA" id="ARBA00037969"/>
    </source>
</evidence>